<proteinExistence type="predicted"/>
<dbReference type="Proteomes" id="UP001359559">
    <property type="component" value="Unassembled WGS sequence"/>
</dbReference>
<evidence type="ECO:0000259" key="8">
    <source>
        <dbReference type="PROSITE" id="PS50888"/>
    </source>
</evidence>
<evidence type="ECO:0000256" key="6">
    <source>
        <dbReference type="ARBA" id="ARBA00023242"/>
    </source>
</evidence>
<dbReference type="GO" id="GO:0000977">
    <property type="term" value="F:RNA polymerase II transcription regulatory region sequence-specific DNA binding"/>
    <property type="evidence" value="ECO:0007669"/>
    <property type="project" value="TreeGrafter"/>
</dbReference>
<dbReference type="GO" id="GO:0090575">
    <property type="term" value="C:RNA polymerase II transcription regulator complex"/>
    <property type="evidence" value="ECO:0007669"/>
    <property type="project" value="TreeGrafter"/>
</dbReference>
<gene>
    <name evidence="9" type="ORF">RJT34_26239</name>
</gene>
<organism evidence="9 10">
    <name type="scientific">Clitoria ternatea</name>
    <name type="common">Butterfly pea</name>
    <dbReference type="NCBI Taxonomy" id="43366"/>
    <lineage>
        <taxon>Eukaryota</taxon>
        <taxon>Viridiplantae</taxon>
        <taxon>Streptophyta</taxon>
        <taxon>Embryophyta</taxon>
        <taxon>Tracheophyta</taxon>
        <taxon>Spermatophyta</taxon>
        <taxon>Magnoliopsida</taxon>
        <taxon>eudicotyledons</taxon>
        <taxon>Gunneridae</taxon>
        <taxon>Pentapetalae</taxon>
        <taxon>rosids</taxon>
        <taxon>fabids</taxon>
        <taxon>Fabales</taxon>
        <taxon>Fabaceae</taxon>
        <taxon>Papilionoideae</taxon>
        <taxon>50 kb inversion clade</taxon>
        <taxon>NPAAA clade</taxon>
        <taxon>indigoferoid/millettioid clade</taxon>
        <taxon>Phaseoleae</taxon>
        <taxon>Clitoria</taxon>
    </lineage>
</organism>
<keyword evidence="6" id="KW-0539">Nucleus</keyword>
<protein>
    <recommendedName>
        <fullName evidence="8">BHLH domain-containing protein</fullName>
    </recommendedName>
</protein>
<comment type="subunit">
    <text evidence="2">Homodimer.</text>
</comment>
<reference evidence="9 10" key="1">
    <citation type="submission" date="2024-01" db="EMBL/GenBank/DDBJ databases">
        <title>The genomes of 5 underutilized Papilionoideae crops provide insights into root nodulation and disease resistance.</title>
        <authorList>
            <person name="Yuan L."/>
        </authorList>
    </citation>
    <scope>NUCLEOTIDE SEQUENCE [LARGE SCALE GENOMIC DNA]</scope>
    <source>
        <strain evidence="9">LY-2023</strain>
        <tissue evidence="9">Leaf</tissue>
    </source>
</reference>
<keyword evidence="4" id="KW-0238">DNA-binding</keyword>
<dbReference type="Gene3D" id="4.10.280.10">
    <property type="entry name" value="Helix-loop-helix DNA-binding domain"/>
    <property type="match status" value="1"/>
</dbReference>
<dbReference type="FunFam" id="4.10.280.10:FF:000085">
    <property type="entry name" value="Transcription factor bHLH126"/>
    <property type="match status" value="1"/>
</dbReference>
<dbReference type="InterPro" id="IPR015660">
    <property type="entry name" value="MASH1/Ascl1a-like"/>
</dbReference>
<dbReference type="EMBL" id="JAYKXN010000007">
    <property type="protein sequence ID" value="KAK7270803.1"/>
    <property type="molecule type" value="Genomic_DNA"/>
</dbReference>
<dbReference type="SUPFAM" id="SSF47459">
    <property type="entry name" value="HLH, helix-loop-helix DNA-binding domain"/>
    <property type="match status" value="1"/>
</dbReference>
<sequence length="209" mass="24231">MRKGKEKQQQESLFCGDEDNYKVAMDNENKKLMHKEIERQRRQEMGNLCATLRSLLPLEYIKGKRSTSDHVYEAMNYINHLQNKVKQLQEKKDKLMKESNFSTIDPENENSRTTNFPPLVIVYPFPGGLEIMCNHGYIRSIFPLSRVLDILLKEGLNVVSTTSIKRDSRYIHTIRSEDPLHQNMTGTDYSELQLKLMEAISSSSSTDLL</sequence>
<dbReference type="PANTHER" id="PTHR13935">
    <property type="entry name" value="ACHAETE-SCUTE TRANSCRIPTION FACTOR-RELATED"/>
    <property type="match status" value="1"/>
</dbReference>
<dbReference type="CDD" id="cd18914">
    <property type="entry name" value="bHLH_AtORG2_like"/>
    <property type="match status" value="1"/>
</dbReference>
<accession>A0AAN9I7W6</accession>
<dbReference type="PROSITE" id="PS50888">
    <property type="entry name" value="BHLH"/>
    <property type="match status" value="1"/>
</dbReference>
<keyword evidence="10" id="KW-1185">Reference proteome</keyword>
<comment type="caution">
    <text evidence="9">The sequence shown here is derived from an EMBL/GenBank/DDBJ whole genome shotgun (WGS) entry which is preliminary data.</text>
</comment>
<name>A0AAN9I7W6_CLITE</name>
<evidence type="ECO:0000313" key="10">
    <source>
        <dbReference type="Proteomes" id="UP001359559"/>
    </source>
</evidence>
<feature type="coiled-coil region" evidence="7">
    <location>
        <begin position="71"/>
        <end position="98"/>
    </location>
</feature>
<evidence type="ECO:0000256" key="1">
    <source>
        <dbReference type="ARBA" id="ARBA00004123"/>
    </source>
</evidence>
<dbReference type="InterPro" id="IPR011598">
    <property type="entry name" value="bHLH_dom"/>
</dbReference>
<evidence type="ECO:0000256" key="4">
    <source>
        <dbReference type="ARBA" id="ARBA00023125"/>
    </source>
</evidence>
<dbReference type="PANTHER" id="PTHR13935:SF155">
    <property type="entry name" value="TRANSCRIPTION FACTOR BHLH120-LIKE"/>
    <property type="match status" value="1"/>
</dbReference>
<feature type="domain" description="BHLH" evidence="8">
    <location>
        <begin position="29"/>
        <end position="81"/>
    </location>
</feature>
<dbReference type="AlphaFoldDB" id="A0AAN9I7W6"/>
<dbReference type="GO" id="GO:0000981">
    <property type="term" value="F:DNA-binding transcription factor activity, RNA polymerase II-specific"/>
    <property type="evidence" value="ECO:0007669"/>
    <property type="project" value="TreeGrafter"/>
</dbReference>
<evidence type="ECO:0000256" key="7">
    <source>
        <dbReference type="SAM" id="Coils"/>
    </source>
</evidence>
<evidence type="ECO:0000256" key="5">
    <source>
        <dbReference type="ARBA" id="ARBA00023163"/>
    </source>
</evidence>
<dbReference type="GO" id="GO:0046983">
    <property type="term" value="F:protein dimerization activity"/>
    <property type="evidence" value="ECO:0007669"/>
    <property type="project" value="InterPro"/>
</dbReference>
<evidence type="ECO:0000313" key="9">
    <source>
        <dbReference type="EMBL" id="KAK7270803.1"/>
    </source>
</evidence>
<evidence type="ECO:0000256" key="2">
    <source>
        <dbReference type="ARBA" id="ARBA00011738"/>
    </source>
</evidence>
<keyword evidence="5" id="KW-0804">Transcription</keyword>
<dbReference type="Pfam" id="PF00010">
    <property type="entry name" value="HLH"/>
    <property type="match status" value="1"/>
</dbReference>
<keyword evidence="7" id="KW-0175">Coiled coil</keyword>
<evidence type="ECO:0000256" key="3">
    <source>
        <dbReference type="ARBA" id="ARBA00023015"/>
    </source>
</evidence>
<dbReference type="SMART" id="SM00353">
    <property type="entry name" value="HLH"/>
    <property type="match status" value="1"/>
</dbReference>
<comment type="subcellular location">
    <subcellularLocation>
        <location evidence="1">Nucleus</location>
    </subcellularLocation>
</comment>
<dbReference type="InterPro" id="IPR036638">
    <property type="entry name" value="HLH_DNA-bd_sf"/>
</dbReference>
<keyword evidence="3" id="KW-0805">Transcription regulation</keyword>